<dbReference type="Proteomes" id="UP001303760">
    <property type="component" value="Unassembled WGS sequence"/>
</dbReference>
<comment type="caution">
    <text evidence="2">The sequence shown here is derived from an EMBL/GenBank/DDBJ whole genome shotgun (WGS) entry which is preliminary data.</text>
</comment>
<accession>A0AAN7C007</accession>
<reference evidence="2" key="1">
    <citation type="journal article" date="2023" name="Mol. Phylogenet. Evol.">
        <title>Genome-scale phylogeny and comparative genomics of the fungal order Sordariales.</title>
        <authorList>
            <person name="Hensen N."/>
            <person name="Bonometti L."/>
            <person name="Westerberg I."/>
            <person name="Brannstrom I.O."/>
            <person name="Guillou S."/>
            <person name="Cros-Aarteil S."/>
            <person name="Calhoun S."/>
            <person name="Haridas S."/>
            <person name="Kuo A."/>
            <person name="Mondo S."/>
            <person name="Pangilinan J."/>
            <person name="Riley R."/>
            <person name="LaButti K."/>
            <person name="Andreopoulos B."/>
            <person name="Lipzen A."/>
            <person name="Chen C."/>
            <person name="Yan M."/>
            <person name="Daum C."/>
            <person name="Ng V."/>
            <person name="Clum A."/>
            <person name="Steindorff A."/>
            <person name="Ohm R.A."/>
            <person name="Martin F."/>
            <person name="Silar P."/>
            <person name="Natvig D.O."/>
            <person name="Lalanne C."/>
            <person name="Gautier V."/>
            <person name="Ament-Velasquez S.L."/>
            <person name="Kruys A."/>
            <person name="Hutchinson M.I."/>
            <person name="Powell A.J."/>
            <person name="Barry K."/>
            <person name="Miller A.N."/>
            <person name="Grigoriev I.V."/>
            <person name="Debuchy R."/>
            <person name="Gladieux P."/>
            <person name="Hiltunen Thoren M."/>
            <person name="Johannesson H."/>
        </authorList>
    </citation>
    <scope>NUCLEOTIDE SEQUENCE</scope>
    <source>
        <strain evidence="2">CBS 532.94</strain>
    </source>
</reference>
<dbReference type="PANTHER" id="PTHR43544">
    <property type="entry name" value="SHORT-CHAIN DEHYDROGENASE/REDUCTASE"/>
    <property type="match status" value="1"/>
</dbReference>
<keyword evidence="3" id="KW-1185">Reference proteome</keyword>
<comment type="similarity">
    <text evidence="1">Belongs to the short-chain dehydrogenases/reductases (SDR) family.</text>
</comment>
<dbReference type="Gene3D" id="3.40.50.720">
    <property type="entry name" value="NAD(P)-binding Rossmann-like Domain"/>
    <property type="match status" value="1"/>
</dbReference>
<dbReference type="SUPFAM" id="SSF51735">
    <property type="entry name" value="NAD(P)-binding Rossmann-fold domains"/>
    <property type="match status" value="1"/>
</dbReference>
<dbReference type="EMBL" id="MU860870">
    <property type="protein sequence ID" value="KAK4232806.1"/>
    <property type="molecule type" value="Genomic_DNA"/>
</dbReference>
<protein>
    <submittedName>
        <fullName evidence="2">Uncharacterized protein</fullName>
    </submittedName>
</protein>
<dbReference type="Pfam" id="PF00106">
    <property type="entry name" value="adh_short"/>
    <property type="match status" value="1"/>
</dbReference>
<evidence type="ECO:0000256" key="1">
    <source>
        <dbReference type="ARBA" id="ARBA00006484"/>
    </source>
</evidence>
<dbReference type="InterPro" id="IPR051468">
    <property type="entry name" value="Fungal_SecMetab_SDRs"/>
</dbReference>
<dbReference type="PRINTS" id="PR00081">
    <property type="entry name" value="GDHRDH"/>
</dbReference>
<dbReference type="PANTHER" id="PTHR43544:SF26">
    <property type="entry name" value="SHORT CHAIN DEHYDROGENASE_REDUCTASE FAMILY OXIDOREDUCTASE (JCVI)"/>
    <property type="match status" value="1"/>
</dbReference>
<sequence>MAPIIVLITGANRGIGRGLLELYLARANHTVIAAVRDPNHPTAKELTEIPRAEDTSLVVVKLDLTVPSDPAAAVHDLSAKYALDHIDILIANAGIALKWVKVSEVTTQDIQQHVDVNIHGFVRLFQIFLPVLQKAKDPKWVTIGSSAAFLTVNPVLCRSDLSISVRSHNRNFLPMKNAAYAPTKLVQHWLTKAIHTEEPWLTAFPVDPGWVQTDMGQRGAYAFGYDKAAITVNESVTGIISVIDAATRKTHSGKLWVYTGNESPW</sequence>
<reference evidence="2" key="2">
    <citation type="submission" date="2023-05" db="EMBL/GenBank/DDBJ databases">
        <authorList>
            <consortium name="Lawrence Berkeley National Laboratory"/>
            <person name="Steindorff A."/>
            <person name="Hensen N."/>
            <person name="Bonometti L."/>
            <person name="Westerberg I."/>
            <person name="Brannstrom I.O."/>
            <person name="Guillou S."/>
            <person name="Cros-Aarteil S."/>
            <person name="Calhoun S."/>
            <person name="Haridas S."/>
            <person name="Kuo A."/>
            <person name="Mondo S."/>
            <person name="Pangilinan J."/>
            <person name="Riley R."/>
            <person name="Labutti K."/>
            <person name="Andreopoulos B."/>
            <person name="Lipzen A."/>
            <person name="Chen C."/>
            <person name="Yanf M."/>
            <person name="Daum C."/>
            <person name="Ng V."/>
            <person name="Clum A."/>
            <person name="Ohm R."/>
            <person name="Martin F."/>
            <person name="Silar P."/>
            <person name="Natvig D."/>
            <person name="Lalanne C."/>
            <person name="Gautier V."/>
            <person name="Ament-Velasquez S.L."/>
            <person name="Kruys A."/>
            <person name="Hutchinson M.I."/>
            <person name="Powell A.J."/>
            <person name="Barry K."/>
            <person name="Miller A.N."/>
            <person name="Grigoriev I.V."/>
            <person name="Debuchy R."/>
            <person name="Gladieux P."/>
            <person name="Thoren M.H."/>
            <person name="Johannesson H."/>
        </authorList>
    </citation>
    <scope>NUCLEOTIDE SEQUENCE</scope>
    <source>
        <strain evidence="2">CBS 532.94</strain>
    </source>
</reference>
<dbReference type="InterPro" id="IPR036291">
    <property type="entry name" value="NAD(P)-bd_dom_sf"/>
</dbReference>
<name>A0AAN7C007_9PEZI</name>
<evidence type="ECO:0000313" key="2">
    <source>
        <dbReference type="EMBL" id="KAK4232806.1"/>
    </source>
</evidence>
<dbReference type="InterPro" id="IPR002347">
    <property type="entry name" value="SDR_fam"/>
</dbReference>
<gene>
    <name evidence="2" type="ORF">C8A03DRAFT_19980</name>
</gene>
<organism evidence="2 3">
    <name type="scientific">Achaetomium macrosporum</name>
    <dbReference type="NCBI Taxonomy" id="79813"/>
    <lineage>
        <taxon>Eukaryota</taxon>
        <taxon>Fungi</taxon>
        <taxon>Dikarya</taxon>
        <taxon>Ascomycota</taxon>
        <taxon>Pezizomycotina</taxon>
        <taxon>Sordariomycetes</taxon>
        <taxon>Sordariomycetidae</taxon>
        <taxon>Sordariales</taxon>
        <taxon>Chaetomiaceae</taxon>
        <taxon>Achaetomium</taxon>
    </lineage>
</organism>
<dbReference type="AlphaFoldDB" id="A0AAN7C007"/>
<dbReference type="GO" id="GO:0016491">
    <property type="term" value="F:oxidoreductase activity"/>
    <property type="evidence" value="ECO:0007669"/>
    <property type="project" value="TreeGrafter"/>
</dbReference>
<evidence type="ECO:0000313" key="3">
    <source>
        <dbReference type="Proteomes" id="UP001303760"/>
    </source>
</evidence>
<proteinExistence type="inferred from homology"/>
<dbReference type="GO" id="GO:0005737">
    <property type="term" value="C:cytoplasm"/>
    <property type="evidence" value="ECO:0007669"/>
    <property type="project" value="TreeGrafter"/>
</dbReference>